<feature type="compositionally biased region" description="Low complexity" evidence="1">
    <location>
        <begin position="155"/>
        <end position="167"/>
    </location>
</feature>
<evidence type="ECO:0000256" key="1">
    <source>
        <dbReference type="SAM" id="MobiDB-lite"/>
    </source>
</evidence>
<feature type="region of interest" description="Disordered" evidence="1">
    <location>
        <begin position="139"/>
        <end position="187"/>
    </location>
</feature>
<feature type="compositionally biased region" description="Low complexity" evidence="1">
    <location>
        <begin position="15"/>
        <end position="31"/>
    </location>
</feature>
<accession>V3ZEW6</accession>
<protein>
    <submittedName>
        <fullName evidence="2">Uncharacterized protein</fullName>
    </submittedName>
</protein>
<name>V3ZEW6_LOTGI</name>
<dbReference type="CTD" id="20236784"/>
<dbReference type="Proteomes" id="UP000030746">
    <property type="component" value="Unassembled WGS sequence"/>
</dbReference>
<organism evidence="2 3">
    <name type="scientific">Lottia gigantea</name>
    <name type="common">Giant owl limpet</name>
    <dbReference type="NCBI Taxonomy" id="225164"/>
    <lineage>
        <taxon>Eukaryota</taxon>
        <taxon>Metazoa</taxon>
        <taxon>Spiralia</taxon>
        <taxon>Lophotrochozoa</taxon>
        <taxon>Mollusca</taxon>
        <taxon>Gastropoda</taxon>
        <taxon>Patellogastropoda</taxon>
        <taxon>Lottioidea</taxon>
        <taxon>Lottiidae</taxon>
        <taxon>Lottia</taxon>
    </lineage>
</organism>
<reference evidence="2 3" key="1">
    <citation type="journal article" date="2013" name="Nature">
        <title>Insights into bilaterian evolution from three spiralian genomes.</title>
        <authorList>
            <person name="Simakov O."/>
            <person name="Marletaz F."/>
            <person name="Cho S.J."/>
            <person name="Edsinger-Gonzales E."/>
            <person name="Havlak P."/>
            <person name="Hellsten U."/>
            <person name="Kuo D.H."/>
            <person name="Larsson T."/>
            <person name="Lv J."/>
            <person name="Arendt D."/>
            <person name="Savage R."/>
            <person name="Osoegawa K."/>
            <person name="de Jong P."/>
            <person name="Grimwood J."/>
            <person name="Chapman J.A."/>
            <person name="Shapiro H."/>
            <person name="Aerts A."/>
            <person name="Otillar R.P."/>
            <person name="Terry A.Y."/>
            <person name="Boore J.L."/>
            <person name="Grigoriev I.V."/>
            <person name="Lindberg D.R."/>
            <person name="Seaver E.C."/>
            <person name="Weisblat D.A."/>
            <person name="Putnam N.H."/>
            <person name="Rokhsar D.S."/>
        </authorList>
    </citation>
    <scope>NUCLEOTIDE SEQUENCE [LARGE SCALE GENOMIC DNA]</scope>
</reference>
<evidence type="ECO:0000313" key="2">
    <source>
        <dbReference type="EMBL" id="ESO82647.1"/>
    </source>
</evidence>
<feature type="region of interest" description="Disordered" evidence="1">
    <location>
        <begin position="1"/>
        <end position="31"/>
    </location>
</feature>
<dbReference type="GeneID" id="20236784"/>
<feature type="compositionally biased region" description="Pro residues" evidence="1">
    <location>
        <begin position="145"/>
        <end position="154"/>
    </location>
</feature>
<dbReference type="RefSeq" id="XP_009066451.1">
    <property type="nucleotide sequence ID" value="XM_009068203.1"/>
</dbReference>
<proteinExistence type="predicted"/>
<sequence>MSGPDSSRCYEHTVSFRSPVSQRSQSPQPYPNQYFNDHAQYHYSNPGRTLTRVENKRAKLMLNLGKYRVCLDKGDAIALASPVTNVSTVYNNTATKPNHNSPNTSYISMSTQTAPVSQLNKVVDQVSCDLDLTAQSTLNVNPQLAPRPPPPPQPKSSTSKPISPLKPILRRSSRIPKPVVRFDPSAC</sequence>
<gene>
    <name evidence="2" type="ORF">LOTGIDRAFT_155660</name>
</gene>
<keyword evidence="3" id="KW-1185">Reference proteome</keyword>
<evidence type="ECO:0000313" key="3">
    <source>
        <dbReference type="Proteomes" id="UP000030746"/>
    </source>
</evidence>
<dbReference type="AlphaFoldDB" id="V3ZEW6"/>
<dbReference type="HOGENOM" id="CLU_1449274_0_0_1"/>
<dbReference type="KEGG" id="lgi:LOTGIDRAFT_155660"/>
<dbReference type="EMBL" id="KB203854">
    <property type="protein sequence ID" value="ESO82647.1"/>
    <property type="molecule type" value="Genomic_DNA"/>
</dbReference>